<feature type="compositionally biased region" description="Low complexity" evidence="1">
    <location>
        <begin position="1294"/>
        <end position="1304"/>
    </location>
</feature>
<dbReference type="SUPFAM" id="SSF48464">
    <property type="entry name" value="ENTH/VHS domain"/>
    <property type="match status" value="1"/>
</dbReference>
<feature type="compositionally biased region" description="Basic residues" evidence="1">
    <location>
        <begin position="366"/>
        <end position="378"/>
    </location>
</feature>
<evidence type="ECO:0000259" key="2">
    <source>
        <dbReference type="PROSITE" id="PS51391"/>
    </source>
</evidence>
<feature type="region of interest" description="Disordered" evidence="1">
    <location>
        <begin position="1294"/>
        <end position="1490"/>
    </location>
</feature>
<feature type="compositionally biased region" description="Low complexity" evidence="1">
    <location>
        <begin position="1458"/>
        <end position="1469"/>
    </location>
</feature>
<feature type="region of interest" description="Disordered" evidence="1">
    <location>
        <begin position="1"/>
        <end position="22"/>
    </location>
</feature>
<gene>
    <name evidence="3" type="primary">PCF11</name>
    <name evidence="3" type="ORF">DERP_006794</name>
</gene>
<dbReference type="Pfam" id="PF04818">
    <property type="entry name" value="CID"/>
    <property type="match status" value="1"/>
</dbReference>
<accession>A0ABQ8IS01</accession>
<dbReference type="InterPro" id="IPR047415">
    <property type="entry name" value="Pcf11_CID"/>
</dbReference>
<dbReference type="CDD" id="cd16982">
    <property type="entry name" value="CID_Pcf11"/>
    <property type="match status" value="1"/>
</dbReference>
<dbReference type="InterPro" id="IPR045154">
    <property type="entry name" value="PCF11-like"/>
</dbReference>
<dbReference type="PROSITE" id="PS51391">
    <property type="entry name" value="CID"/>
    <property type="match status" value="1"/>
</dbReference>
<dbReference type="SMART" id="SM00582">
    <property type="entry name" value="RPR"/>
    <property type="match status" value="1"/>
</dbReference>
<dbReference type="PANTHER" id="PTHR15921">
    <property type="entry name" value="PRE-MRNA CLEAVAGE COMPLEX II"/>
    <property type="match status" value="1"/>
</dbReference>
<dbReference type="InterPro" id="IPR006569">
    <property type="entry name" value="CID_dom"/>
</dbReference>
<feature type="region of interest" description="Disordered" evidence="1">
    <location>
        <begin position="1508"/>
        <end position="1589"/>
    </location>
</feature>
<evidence type="ECO:0000256" key="1">
    <source>
        <dbReference type="SAM" id="MobiDB-lite"/>
    </source>
</evidence>
<dbReference type="Proteomes" id="UP000887458">
    <property type="component" value="Unassembled WGS sequence"/>
</dbReference>
<name>A0ABQ8IS01_DERPT</name>
<feature type="region of interest" description="Disordered" evidence="1">
    <location>
        <begin position="789"/>
        <end position="809"/>
    </location>
</feature>
<evidence type="ECO:0000313" key="3">
    <source>
        <dbReference type="EMBL" id="KAH9413108.1"/>
    </source>
</evidence>
<feature type="compositionally biased region" description="Polar residues" evidence="1">
    <location>
        <begin position="1365"/>
        <end position="1385"/>
    </location>
</feature>
<feature type="region of interest" description="Disordered" evidence="1">
    <location>
        <begin position="1235"/>
        <end position="1258"/>
    </location>
</feature>
<proteinExistence type="predicted"/>
<feature type="domain" description="CID" evidence="2">
    <location>
        <begin position="19"/>
        <end position="149"/>
    </location>
</feature>
<feature type="compositionally biased region" description="Basic and acidic residues" evidence="1">
    <location>
        <begin position="1521"/>
        <end position="1537"/>
    </location>
</feature>
<feature type="region of interest" description="Disordered" evidence="1">
    <location>
        <begin position="296"/>
        <end position="491"/>
    </location>
</feature>
<feature type="compositionally biased region" description="Basic and acidic residues" evidence="1">
    <location>
        <begin position="1314"/>
        <end position="1324"/>
    </location>
</feature>
<feature type="compositionally biased region" description="Basic and acidic residues" evidence="1">
    <location>
        <begin position="1386"/>
        <end position="1400"/>
    </location>
</feature>
<reference evidence="3 4" key="2">
    <citation type="journal article" date="2022" name="Mol. Biol. Evol.">
        <title>Comparative Genomics Reveals Insights into the Divergent Evolution of Astigmatic Mites and Household Pest Adaptations.</title>
        <authorList>
            <person name="Xiong Q."/>
            <person name="Wan A.T."/>
            <person name="Liu X."/>
            <person name="Fung C.S."/>
            <person name="Xiao X."/>
            <person name="Malainual N."/>
            <person name="Hou J."/>
            <person name="Wang L."/>
            <person name="Wang M."/>
            <person name="Yang K.Y."/>
            <person name="Cui Y."/>
            <person name="Leung E.L."/>
            <person name="Nong W."/>
            <person name="Shin S.K."/>
            <person name="Au S.W."/>
            <person name="Jeong K.Y."/>
            <person name="Chew F.T."/>
            <person name="Hui J.H."/>
            <person name="Leung T.F."/>
            <person name="Tungtrongchitr A."/>
            <person name="Zhong N."/>
            <person name="Liu Z."/>
            <person name="Tsui S.K."/>
        </authorList>
    </citation>
    <scope>NUCLEOTIDE SEQUENCE [LARGE SCALE GENOMIC DNA]</scope>
    <source>
        <strain evidence="3">Derp</strain>
    </source>
</reference>
<dbReference type="EMBL" id="NJHN03000123">
    <property type="protein sequence ID" value="KAH9413108.1"/>
    <property type="molecule type" value="Genomic_DNA"/>
</dbReference>
<protein>
    <submittedName>
        <fullName evidence="3">mRNA 3' end processing factor</fullName>
    </submittedName>
</protein>
<feature type="region of interest" description="Disordered" evidence="1">
    <location>
        <begin position="912"/>
        <end position="939"/>
    </location>
</feature>
<keyword evidence="4" id="KW-1185">Reference proteome</keyword>
<sequence>MATNDDDEIQSSNNNANEEDVDPVDAYRQSLSDLVMNSKPHIVMLTMLAEESKDTRAAEIVNCIEQRLFHVNKEIKLPTLYLIDSICKNVRDSSYLQLFEKRIVKLFCHVFEKSDEKTRLLLYKLRQTWNTFFSSEILYQLDVAVKSLDPGWPIVNKKSIVQNGSNVASASSLVSQSTTKEQTVKQVVIPVTKTQNISTAPPASKPIEISQRMDQQSQRIVFNSKIEIFNSDKSLKQSNTGTVHPTIIHLNKNDIISKRNQIENELRKELISKAAANNNNNISNNQLSTSNILKNSNKTHSKINNNNKKIEQSPTSVQKQTTKQDISKKSINSSPSKLDRKRKSDDIRMMGDNIGETMIPNDNNNKKIKTKIPKRKRPLSPPSSCQSSSGRQTKKNPLDELMAPMIPPPDDVIPLGSNHHVPVTKRSKEPRKPNNVVASKIKNIKNRRQSPPPPSSQQLQSSLQRNRHQSPSSNKSGIRSRLKSPTKSIVSDVKKMNIPPTSSSIQPTVLPAPNVFSQPEVLFNNVSTYNNEGNNQTNGFAMDRDYRREFDAFMNDARNRLNAGMISTADHEILVREAEREFFQLQQQQPQSLPLPQHNLPYDNSQIVSAPPPLAAPNQSFLEPPYGSSALFINKQFCRLFYLDPITGIVPFKTHADTPFDQLVSTDPLFLEPKQVYFSGHPTKVIIDPGTASEQSFCLNFNNPSPYLFHLSGIPQPQRIMLGLPDRELIVNDRPYKAQFGGAPVPIYFEADLQTHLFLLSDSKPFLQVSDEPRYDLWNRLVDAAKAKMPRQQLPLPQQQPPPPTTTHLPYNYGPSINIHQQTSNTMLPTTVPTSNTYHSQPIQTTPVSTQIVSELLPQSITTNVPFQQQPTSASSLSSSSAKPTLPDLDSLLLKLSAAGLISSKTASTLSGTSTTATKITTDSNKKQKTPAPQPTPKRFLPLEMSQLKQYHQFAIDQLYQGLQCTNCSLRFPNESDSGKKSRYSRHLDWHFRQNRREKIKPEFGSTAIAHRRPWYYTIDQWILYKEVNDDIEENNGGFFDSNSADSPSSAAHRANQFNMSFAPFKECIDEFDSFIEAISCDNINVMSNIQDNKDNSSALKICSVVADSDVTSNCAVCNEAFKIEWYEDEEEWRLINAVCYNPAMNNGNDEQPTVGRHFHPLCLKDHLLQQLEKQSIQNNEFVDESNQNLSLNSMLNTSTNLTSSSSSIIPGLDMPIKDEEEDTKIIDVKVESSDVEMTNVQQQLSDDGDNTGTDLTGLEISSENEQNNLEQKIEEPESFEVKVEEFEITIETITPPLETTNIESSETKPSNISDERDNNDEKLTTATTDGDNNQPLSESKPKRPLIVLKMKNSSTASTSITSIDEQSTNKLSSNIGNVSDATNNDNEHSRDNTNDDKIESSTSEEDINNKDIQMNTETNNDGDGNDQCGDRDETGKKNNNDDDNNRNEPLSDNKVQNNANETTTASTTVSGQDDQPSIVDDPNSQVDYGTVVDNCSVRDSDDLNDVAESMNEQQSSPSLMEKDPQSLDSNDNKVSNERQLIGMDAKDLESNINPDGNAIDLQKQEKEQQEQSNYYSRGKEVSSLCSIM</sequence>
<dbReference type="Gene3D" id="1.25.40.90">
    <property type="match status" value="1"/>
</dbReference>
<feature type="compositionally biased region" description="Polar residues" evidence="1">
    <location>
        <begin position="296"/>
        <end position="324"/>
    </location>
</feature>
<dbReference type="InterPro" id="IPR008942">
    <property type="entry name" value="ENTH_VHS"/>
</dbReference>
<feature type="compositionally biased region" description="Polar residues" evidence="1">
    <location>
        <begin position="1325"/>
        <end position="1338"/>
    </location>
</feature>
<dbReference type="PANTHER" id="PTHR15921:SF3">
    <property type="entry name" value="PRE-MRNA CLEAVAGE COMPLEX 2 PROTEIN PCF11"/>
    <property type="match status" value="1"/>
</dbReference>
<feature type="compositionally biased region" description="Basic and acidic residues" evidence="1">
    <location>
        <begin position="1429"/>
        <end position="1452"/>
    </location>
</feature>
<organism evidence="3 4">
    <name type="scientific">Dermatophagoides pteronyssinus</name>
    <name type="common">European house dust mite</name>
    <dbReference type="NCBI Taxonomy" id="6956"/>
    <lineage>
        <taxon>Eukaryota</taxon>
        <taxon>Metazoa</taxon>
        <taxon>Ecdysozoa</taxon>
        <taxon>Arthropoda</taxon>
        <taxon>Chelicerata</taxon>
        <taxon>Arachnida</taxon>
        <taxon>Acari</taxon>
        <taxon>Acariformes</taxon>
        <taxon>Sarcoptiformes</taxon>
        <taxon>Astigmata</taxon>
        <taxon>Psoroptidia</taxon>
        <taxon>Analgoidea</taxon>
        <taxon>Pyroglyphidae</taxon>
        <taxon>Dermatophagoidinae</taxon>
        <taxon>Dermatophagoides</taxon>
    </lineage>
</organism>
<evidence type="ECO:0000313" key="4">
    <source>
        <dbReference type="Proteomes" id="UP000887458"/>
    </source>
</evidence>
<feature type="compositionally biased region" description="Low complexity" evidence="1">
    <location>
        <begin position="912"/>
        <end position="923"/>
    </location>
</feature>
<feature type="compositionally biased region" description="Low complexity" evidence="1">
    <location>
        <begin position="1354"/>
        <end position="1364"/>
    </location>
</feature>
<comment type="caution">
    <text evidence="3">The sequence shown here is derived from an EMBL/GenBank/DDBJ whole genome shotgun (WGS) entry which is preliminary data.</text>
</comment>
<reference evidence="3 4" key="1">
    <citation type="journal article" date="2018" name="J. Allergy Clin. Immunol.">
        <title>High-quality assembly of Dermatophagoides pteronyssinus genome and transcriptome reveals a wide range of novel allergens.</title>
        <authorList>
            <person name="Liu X.Y."/>
            <person name="Yang K.Y."/>
            <person name="Wang M.Q."/>
            <person name="Kwok J.S."/>
            <person name="Zeng X."/>
            <person name="Yang Z."/>
            <person name="Xiao X.J."/>
            <person name="Lau C.P."/>
            <person name="Li Y."/>
            <person name="Huang Z.M."/>
            <person name="Ba J.G."/>
            <person name="Yim A.K."/>
            <person name="Ouyang C.Y."/>
            <person name="Ngai S.M."/>
            <person name="Chan T.F."/>
            <person name="Leung E.L."/>
            <person name="Liu L."/>
            <person name="Liu Z.G."/>
            <person name="Tsui S.K."/>
        </authorList>
    </citation>
    <scope>NUCLEOTIDE SEQUENCE [LARGE SCALE GENOMIC DNA]</scope>
    <source>
        <strain evidence="3">Derp</strain>
    </source>
</reference>